<comment type="caution">
    <text evidence="3">The sequence shown here is derived from an EMBL/GenBank/DDBJ whole genome shotgun (WGS) entry which is preliminary data.</text>
</comment>
<dbReference type="AlphaFoldDB" id="J9GM01"/>
<dbReference type="PANTHER" id="PTHR22911">
    <property type="entry name" value="ACYL-MALONYL CONDENSING ENZYME-RELATED"/>
    <property type="match status" value="1"/>
</dbReference>
<dbReference type="Pfam" id="PF00892">
    <property type="entry name" value="EamA"/>
    <property type="match status" value="2"/>
</dbReference>
<feature type="transmembrane region" description="Helical" evidence="1">
    <location>
        <begin position="249"/>
        <end position="268"/>
    </location>
</feature>
<dbReference type="SUPFAM" id="SSF103481">
    <property type="entry name" value="Multidrug resistance efflux transporter EmrE"/>
    <property type="match status" value="2"/>
</dbReference>
<gene>
    <name evidence="3" type="ORF">EVA_02930</name>
</gene>
<feature type="transmembrane region" description="Helical" evidence="1">
    <location>
        <begin position="73"/>
        <end position="94"/>
    </location>
</feature>
<evidence type="ECO:0000259" key="2">
    <source>
        <dbReference type="Pfam" id="PF00892"/>
    </source>
</evidence>
<keyword evidence="1 3" id="KW-0812">Transmembrane</keyword>
<feature type="transmembrane region" description="Helical" evidence="1">
    <location>
        <begin position="128"/>
        <end position="148"/>
    </location>
</feature>
<proteinExistence type="predicted"/>
<protein>
    <submittedName>
        <fullName evidence="3">Membrane protein containing DUF6, transmembrane</fullName>
    </submittedName>
</protein>
<sequence length="293" mass="32218">MNLESLKRASGFFYGVVSSATFGLIPLFTVPLLTTEGMPFMSVLTYRFIFATFFLALLLLFRKQNFKVRLQDLWRLALLAGFYIVSSLFLIWGYTFMFSGVATTIHFMYPVITTLLMMFLFHEKKSAWRIGAVLTAIAGVYFLSMGGSSGDFDWAGVVIVLISALGYAVYLVAIGQMKRLEVKGLKLTFYVFLLSTLMLLAGMLTFGDLVPVSGASQKTNLLLLAFIPTVISNLTLVESIKRIGSTLTSVLGAMEPLTAVLVGILVFGEEFTQNIALGVLLIVSAVCVIILKR</sequence>
<feature type="transmembrane region" description="Helical" evidence="1">
    <location>
        <begin position="12"/>
        <end position="34"/>
    </location>
</feature>
<feature type="domain" description="EamA" evidence="2">
    <location>
        <begin position="155"/>
        <end position="290"/>
    </location>
</feature>
<feature type="transmembrane region" description="Helical" evidence="1">
    <location>
        <begin position="100"/>
        <end position="121"/>
    </location>
</feature>
<keyword evidence="1" id="KW-1133">Transmembrane helix</keyword>
<feature type="transmembrane region" description="Helical" evidence="1">
    <location>
        <begin position="40"/>
        <end position="61"/>
    </location>
</feature>
<dbReference type="InterPro" id="IPR037185">
    <property type="entry name" value="EmrE-like"/>
</dbReference>
<dbReference type="Gene3D" id="1.10.3730.20">
    <property type="match status" value="1"/>
</dbReference>
<feature type="transmembrane region" description="Helical" evidence="1">
    <location>
        <begin position="154"/>
        <end position="175"/>
    </location>
</feature>
<keyword evidence="1" id="KW-0472">Membrane</keyword>
<feature type="transmembrane region" description="Helical" evidence="1">
    <location>
        <begin position="187"/>
        <end position="207"/>
    </location>
</feature>
<organism evidence="3">
    <name type="scientific">gut metagenome</name>
    <dbReference type="NCBI Taxonomy" id="749906"/>
    <lineage>
        <taxon>unclassified sequences</taxon>
        <taxon>metagenomes</taxon>
        <taxon>organismal metagenomes</taxon>
    </lineage>
</organism>
<evidence type="ECO:0000313" key="3">
    <source>
        <dbReference type="EMBL" id="EJX08967.1"/>
    </source>
</evidence>
<feature type="transmembrane region" description="Helical" evidence="1">
    <location>
        <begin position="219"/>
        <end position="237"/>
    </location>
</feature>
<evidence type="ECO:0000256" key="1">
    <source>
        <dbReference type="SAM" id="Phobius"/>
    </source>
</evidence>
<dbReference type="InterPro" id="IPR000620">
    <property type="entry name" value="EamA_dom"/>
</dbReference>
<feature type="transmembrane region" description="Helical" evidence="1">
    <location>
        <begin position="274"/>
        <end position="291"/>
    </location>
</feature>
<dbReference type="PANTHER" id="PTHR22911:SF137">
    <property type="entry name" value="SOLUTE CARRIER FAMILY 35 MEMBER G2-RELATED"/>
    <property type="match status" value="1"/>
</dbReference>
<dbReference type="EMBL" id="AMCI01000496">
    <property type="protein sequence ID" value="EJX08967.1"/>
    <property type="molecule type" value="Genomic_DNA"/>
</dbReference>
<accession>J9GM01</accession>
<name>J9GM01_9ZZZZ</name>
<reference evidence="3" key="1">
    <citation type="journal article" date="2012" name="PLoS ONE">
        <title>Gene sets for utilization of primary and secondary nutrition supplies in the distal gut of endangered iberian lynx.</title>
        <authorList>
            <person name="Alcaide M."/>
            <person name="Messina E."/>
            <person name="Richter M."/>
            <person name="Bargiela R."/>
            <person name="Peplies J."/>
            <person name="Huws S.A."/>
            <person name="Newbold C.J."/>
            <person name="Golyshin P.N."/>
            <person name="Simon M.A."/>
            <person name="Lopez G."/>
            <person name="Yakimov M.M."/>
            <person name="Ferrer M."/>
        </authorList>
    </citation>
    <scope>NUCLEOTIDE SEQUENCE</scope>
</reference>
<feature type="domain" description="EamA" evidence="2">
    <location>
        <begin position="10"/>
        <end position="144"/>
    </location>
</feature>
<dbReference type="GO" id="GO:0016020">
    <property type="term" value="C:membrane"/>
    <property type="evidence" value="ECO:0007669"/>
    <property type="project" value="InterPro"/>
</dbReference>